<keyword evidence="5" id="KW-0732">Signal</keyword>
<evidence type="ECO:0000313" key="7">
    <source>
        <dbReference type="EMBL" id="UPQ78834.1"/>
    </source>
</evidence>
<dbReference type="EMBL" id="CP096205">
    <property type="protein sequence ID" value="UPQ78834.1"/>
    <property type="molecule type" value="Genomic_DNA"/>
</dbReference>
<feature type="signal peptide" evidence="5">
    <location>
        <begin position="1"/>
        <end position="18"/>
    </location>
</feature>
<evidence type="ECO:0000259" key="6">
    <source>
        <dbReference type="Pfam" id="PF01095"/>
    </source>
</evidence>
<comment type="similarity">
    <text evidence="1">Belongs to the pectinesterase family.</text>
</comment>
<keyword evidence="8" id="KW-1185">Reference proteome</keyword>
<dbReference type="PANTHER" id="PTHR31321">
    <property type="entry name" value="ACYL-COA THIOESTER HYDROLASE YBHC-RELATED"/>
    <property type="match status" value="1"/>
</dbReference>
<dbReference type="InterPro" id="IPR033131">
    <property type="entry name" value="Pectinesterase_Asp_AS"/>
</dbReference>
<dbReference type="PANTHER" id="PTHR31321:SF57">
    <property type="entry name" value="PECTINESTERASE 53-RELATED"/>
    <property type="match status" value="1"/>
</dbReference>
<evidence type="ECO:0000256" key="5">
    <source>
        <dbReference type="SAM" id="SignalP"/>
    </source>
</evidence>
<accession>A0ABY4KDG6</accession>
<reference evidence="7" key="1">
    <citation type="submission" date="2022-04" db="EMBL/GenBank/DDBJ databases">
        <title>Consumption of N2O by Flavobacterium azooxidireducens sp. nov. isolated from Decomposing Leaf Litter of Phragmites australis (Cav.).</title>
        <authorList>
            <person name="Behrendt U."/>
            <person name="Spanner T."/>
            <person name="Augustin J."/>
            <person name="Horn M.A."/>
            <person name="Kolb S."/>
            <person name="Ulrich A."/>
        </authorList>
    </citation>
    <scope>NUCLEOTIDE SEQUENCE</scope>
    <source>
        <strain evidence="7">IGB 4-14</strain>
    </source>
</reference>
<dbReference type="PROSITE" id="PS00503">
    <property type="entry name" value="PECTINESTERASE_2"/>
    <property type="match status" value="1"/>
</dbReference>
<dbReference type="InterPro" id="IPR000070">
    <property type="entry name" value="Pectinesterase_cat"/>
</dbReference>
<dbReference type="Gene3D" id="2.160.20.10">
    <property type="entry name" value="Single-stranded right-handed beta-helix, Pectin lyase-like"/>
    <property type="match status" value="1"/>
</dbReference>
<dbReference type="RefSeq" id="WP_248433799.1">
    <property type="nucleotide sequence ID" value="NZ_CP096205.1"/>
</dbReference>
<evidence type="ECO:0000256" key="4">
    <source>
        <dbReference type="PROSITE-ProRule" id="PRU10040"/>
    </source>
</evidence>
<dbReference type="InterPro" id="IPR012334">
    <property type="entry name" value="Pectin_lyas_fold"/>
</dbReference>
<dbReference type="Proteomes" id="UP000830583">
    <property type="component" value="Chromosome"/>
</dbReference>
<feature type="domain" description="Pectinesterase catalytic" evidence="6">
    <location>
        <begin position="766"/>
        <end position="909"/>
    </location>
</feature>
<evidence type="ECO:0000313" key="8">
    <source>
        <dbReference type="Proteomes" id="UP000830583"/>
    </source>
</evidence>
<dbReference type="Pfam" id="PF01095">
    <property type="entry name" value="Pectinesterase"/>
    <property type="match status" value="1"/>
</dbReference>
<feature type="chain" id="PRO_5046288822" evidence="5">
    <location>
        <begin position="19"/>
        <end position="1072"/>
    </location>
</feature>
<protein>
    <submittedName>
        <fullName evidence="7">Pectinesterase family protein</fullName>
    </submittedName>
</protein>
<evidence type="ECO:0000256" key="2">
    <source>
        <dbReference type="ARBA" id="ARBA00022801"/>
    </source>
</evidence>
<gene>
    <name evidence="7" type="ORF">M0M57_14595</name>
</gene>
<proteinExistence type="inferred from homology"/>
<sequence>MKKNLLFCLMFFTSMNYAQNTDVWDFGAVQLNESEYNNQLNESVINAWYVGVTPGTAGVNFPTAFSAGSLSWVGNASDRLRTTNTNLSRFDANVASVAAYSGRVYCNGTVTTTNGLPNNRYLRITVVEDDEITIIARGDTDGVLTFVNEANPSLQTNTFPITSASGNVTEVKFVAQTAGAYRIYDQLAKASFYRIYRKDAVYTNVNGTIDLTQAAGIPNDYSIVFTNEAGKTWSAEINSNTYNVSVPVGYQYAINLVDANGYIISAGDTFNTTGVTTPNVSHNIAISGITLFTVTGNIIGLGTEISNLELNFTPDSSSESVFIPIANVNSNNGTYSVQLESSIPYTILAQGVNDFEIETNTITITENTSSDITFIPKPVFPISIETIGLTIAQESDLELTFTNLNEEGYNYTFTDLTSISLRNGTYKITANGLDNYPLQLALTSNLTVNNASASKTLSFVPVTVWSFDDKVINSTTSTYYKGMQLNGQITTVVASGHLTAKTGSSLVIPVNPNERVLVYYYYTANFSIEGGEVITTSTNSTSIVENVQYVYSGTNPGTVTINVGGAASLTSYFTEIRVIPTISYSETITVGVDKDYQTINAALEAVSYMNRTSEERVTIMIDAGNYEEMLVINLPNITLKNADSNANTSILNGGIDIAPGAVRVTSYYGHGYHYYSMNNKQKWNQDVLNVSLQNGFYTNPNAGAGTTNGSYWNATVVVSANGFEAENIIFENSFNQYISQKEAQDVLVAWPTGSPGARPTNVGNTAVQNRILVERAAAIAFVNNTDKAILNKCRVIGRQDSFFGGAGARVVVYKGDVMGAVDYIFGGMDAVFYKTNLVMNTSDASNDVAYITAAQQTSGRGYLMYECTITSTEPGVETASVYRSKPGYFGRPWQATTSEVVFYNTTIETSNYPGFIDNSLILPLGWQNTLGGTSSGMYEFGTIELSGVNNGPSRASWSTQLANPILNDGTPITTFNFTKGNDNWDPLPNLIANDPLSISDVRQDSIDIFSVKNTIYIKNVKENTNVTIFNISGAKVKSFNITNETDFVMNPGLWIVTVRNSEGRKSVKLITN</sequence>
<name>A0ABY4KDG6_9FLAO</name>
<evidence type="ECO:0000256" key="1">
    <source>
        <dbReference type="ARBA" id="ARBA00008891"/>
    </source>
</evidence>
<feature type="active site" evidence="4">
    <location>
        <position position="822"/>
    </location>
</feature>
<dbReference type="InterPro" id="IPR011050">
    <property type="entry name" value="Pectin_lyase_fold/virulence"/>
</dbReference>
<keyword evidence="2" id="KW-0378">Hydrolase</keyword>
<dbReference type="SUPFAM" id="SSF51126">
    <property type="entry name" value="Pectin lyase-like"/>
    <property type="match status" value="1"/>
</dbReference>
<organism evidence="7 8">
    <name type="scientific">Flavobacterium azooxidireducens</name>
    <dbReference type="NCBI Taxonomy" id="1871076"/>
    <lineage>
        <taxon>Bacteria</taxon>
        <taxon>Pseudomonadati</taxon>
        <taxon>Bacteroidota</taxon>
        <taxon>Flavobacteriia</taxon>
        <taxon>Flavobacteriales</taxon>
        <taxon>Flavobacteriaceae</taxon>
        <taxon>Flavobacterium</taxon>
    </lineage>
</organism>
<keyword evidence="3" id="KW-0063">Aspartyl esterase</keyword>
<evidence type="ECO:0000256" key="3">
    <source>
        <dbReference type="ARBA" id="ARBA00023085"/>
    </source>
</evidence>